<feature type="compositionally biased region" description="Basic and acidic residues" evidence="1">
    <location>
        <begin position="162"/>
        <end position="203"/>
    </location>
</feature>
<evidence type="ECO:0000259" key="2">
    <source>
        <dbReference type="Pfam" id="PF16026"/>
    </source>
</evidence>
<dbReference type="OrthoDB" id="6144887at2759"/>
<dbReference type="Pfam" id="PF16026">
    <property type="entry name" value="MIEAP"/>
    <property type="match status" value="1"/>
</dbReference>
<reference evidence="3" key="1">
    <citation type="journal article" date="2019" name="bioRxiv">
        <title>The Genome of the Zebra Mussel, Dreissena polymorpha: A Resource for Invasive Species Research.</title>
        <authorList>
            <person name="McCartney M.A."/>
            <person name="Auch B."/>
            <person name="Kono T."/>
            <person name="Mallez S."/>
            <person name="Zhang Y."/>
            <person name="Obille A."/>
            <person name="Becker A."/>
            <person name="Abrahante J.E."/>
            <person name="Garbe J."/>
            <person name="Badalamenti J.P."/>
            <person name="Herman A."/>
            <person name="Mangelson H."/>
            <person name="Liachko I."/>
            <person name="Sullivan S."/>
            <person name="Sone E.D."/>
            <person name="Koren S."/>
            <person name="Silverstein K.A.T."/>
            <person name="Beckman K.B."/>
            <person name="Gohl D.M."/>
        </authorList>
    </citation>
    <scope>NUCLEOTIDE SEQUENCE</scope>
    <source>
        <strain evidence="3">Duluth1</strain>
        <tissue evidence="3">Whole animal</tissue>
    </source>
</reference>
<evidence type="ECO:0000256" key="1">
    <source>
        <dbReference type="SAM" id="MobiDB-lite"/>
    </source>
</evidence>
<proteinExistence type="predicted"/>
<sequence length="462" mass="52071">MAANKAPDQLIDILKNIQARKTVKPEDATRALQQYQKVQEHIKLLKKEIEYFKANKAIENEKAQLAAKEKEVSSKGKNTSVVTNGSRKSSLPSKPTTNGNTNNIKQPSPAAKKPLKEVNGPKILNGPTEPPQKTQKTDKESVSKQSASTTSLKSPRPQKVLPRRESIKPDNKTPPKTLPRRESIKPDNKTPPKEAGEKDKDSELARLRFQNAQLKVTLETRATNVSSNPDDASKGPTVTLAAFPEPDKLVDEFRAIHENEWRSAFHDLDKHYKFEEDAITDLLATLAKEAYNFCQTEEKQQFEDIKKAHAHLTDVLVQPKYATQTRDVHTAKSKSIIDKDGFAVTRKFLREYRKAMGRVPIPGLVDIFEQLAQRDVIARNTSLRVTPKSVRPYIQKLIEVNWLMALQEPPMAQLFPRGGQLMNRDWFTAYSKKGATVIHTVWPALFLHREGALAERGVCVVK</sequence>
<feature type="compositionally biased region" description="Polar residues" evidence="1">
    <location>
        <begin position="143"/>
        <end position="153"/>
    </location>
</feature>
<protein>
    <recommendedName>
        <fullName evidence="2">Mitochondria-eating protein C-terminal domain-containing protein</fullName>
    </recommendedName>
</protein>
<evidence type="ECO:0000313" key="4">
    <source>
        <dbReference type="Proteomes" id="UP000828390"/>
    </source>
</evidence>
<comment type="caution">
    <text evidence="3">The sequence shown here is derived from an EMBL/GenBank/DDBJ whole genome shotgun (WGS) entry which is preliminary data.</text>
</comment>
<dbReference type="EMBL" id="JAIWYP010000004">
    <property type="protein sequence ID" value="KAH3833567.1"/>
    <property type="molecule type" value="Genomic_DNA"/>
</dbReference>
<reference evidence="3" key="2">
    <citation type="submission" date="2020-11" db="EMBL/GenBank/DDBJ databases">
        <authorList>
            <person name="McCartney M.A."/>
            <person name="Auch B."/>
            <person name="Kono T."/>
            <person name="Mallez S."/>
            <person name="Becker A."/>
            <person name="Gohl D.M."/>
            <person name="Silverstein K.A.T."/>
            <person name="Koren S."/>
            <person name="Bechman K.B."/>
            <person name="Herman A."/>
            <person name="Abrahante J.E."/>
            <person name="Garbe J."/>
        </authorList>
    </citation>
    <scope>NUCLEOTIDE SEQUENCE</scope>
    <source>
        <strain evidence="3">Duluth1</strain>
        <tissue evidence="3">Whole animal</tissue>
    </source>
</reference>
<accession>A0A9D4QKG8</accession>
<feature type="region of interest" description="Disordered" evidence="1">
    <location>
        <begin position="64"/>
        <end position="203"/>
    </location>
</feature>
<keyword evidence="4" id="KW-1185">Reference proteome</keyword>
<dbReference type="InterPro" id="IPR031981">
    <property type="entry name" value="MIEAP_C"/>
</dbReference>
<organism evidence="3 4">
    <name type="scientific">Dreissena polymorpha</name>
    <name type="common">Zebra mussel</name>
    <name type="synonym">Mytilus polymorpha</name>
    <dbReference type="NCBI Taxonomy" id="45954"/>
    <lineage>
        <taxon>Eukaryota</taxon>
        <taxon>Metazoa</taxon>
        <taxon>Spiralia</taxon>
        <taxon>Lophotrochozoa</taxon>
        <taxon>Mollusca</taxon>
        <taxon>Bivalvia</taxon>
        <taxon>Autobranchia</taxon>
        <taxon>Heteroconchia</taxon>
        <taxon>Euheterodonta</taxon>
        <taxon>Imparidentia</taxon>
        <taxon>Neoheterodontei</taxon>
        <taxon>Myida</taxon>
        <taxon>Dreissenoidea</taxon>
        <taxon>Dreissenidae</taxon>
        <taxon>Dreissena</taxon>
    </lineage>
</organism>
<feature type="compositionally biased region" description="Polar residues" evidence="1">
    <location>
        <begin position="75"/>
        <end position="106"/>
    </location>
</feature>
<gene>
    <name evidence="3" type="ORF">DPMN_106878</name>
</gene>
<evidence type="ECO:0000313" key="3">
    <source>
        <dbReference type="EMBL" id="KAH3833567.1"/>
    </source>
</evidence>
<dbReference type="Proteomes" id="UP000828390">
    <property type="component" value="Unassembled WGS sequence"/>
</dbReference>
<name>A0A9D4QKG8_DREPO</name>
<feature type="compositionally biased region" description="Basic and acidic residues" evidence="1">
    <location>
        <begin position="64"/>
        <end position="74"/>
    </location>
</feature>
<feature type="domain" description="Mitochondria-eating protein C-terminal" evidence="2">
    <location>
        <begin position="246"/>
        <end position="460"/>
    </location>
</feature>
<dbReference type="AlphaFoldDB" id="A0A9D4QKG8"/>